<gene>
    <name evidence="2" type="ORF">DNG_00021</name>
</gene>
<evidence type="ECO:0000313" key="2">
    <source>
        <dbReference type="EMBL" id="SPN96493.1"/>
    </source>
</evidence>
<dbReference type="PANTHER" id="PTHR34883">
    <property type="entry name" value="SERINE-RICH PROTEIN, PUTATIVE-RELATED-RELATED"/>
    <property type="match status" value="1"/>
</dbReference>
<dbReference type="CDD" id="cd00920">
    <property type="entry name" value="Cupredoxin"/>
    <property type="match status" value="1"/>
</dbReference>
<evidence type="ECO:0008006" key="4">
    <source>
        <dbReference type="Google" id="ProtNLM"/>
    </source>
</evidence>
<dbReference type="InterPro" id="IPR052953">
    <property type="entry name" value="Ser-rich/MCO-related"/>
</dbReference>
<evidence type="ECO:0000313" key="3">
    <source>
        <dbReference type="Proteomes" id="UP001187682"/>
    </source>
</evidence>
<keyword evidence="1" id="KW-0732">Signal</keyword>
<comment type="caution">
    <text evidence="2">The sequence shown here is derived from an EMBL/GenBank/DDBJ whole genome shotgun (WGS) entry which is preliminary data.</text>
</comment>
<organism evidence="2 3">
    <name type="scientific">Cephalotrichum gorgonifer</name>
    <dbReference type="NCBI Taxonomy" id="2041049"/>
    <lineage>
        <taxon>Eukaryota</taxon>
        <taxon>Fungi</taxon>
        <taxon>Dikarya</taxon>
        <taxon>Ascomycota</taxon>
        <taxon>Pezizomycotina</taxon>
        <taxon>Sordariomycetes</taxon>
        <taxon>Hypocreomycetidae</taxon>
        <taxon>Microascales</taxon>
        <taxon>Microascaceae</taxon>
        <taxon>Cephalotrichum</taxon>
    </lineage>
</organism>
<protein>
    <recommendedName>
        <fullName evidence="4">Extracellular serine-rich protein</fullName>
    </recommendedName>
</protein>
<sequence length="213" mass="22197">MVSFTSVLVASAALASTALAQRTIQVLAVQDLTLEDTFVFKPNTFTAAVGDTIEFHFAPTGFLPSNHSVAQGTFESSCTPMPNGFFSGFVPAMPKATPPDPVTPDTELGEAPKVFRVPVRTTNPMVFYCATAEHCTRGMYAVVNPSNTQNLASYKALIKKYGPAVAPLAVAGGQMVDNPGVVNPPLTEAGAMKLPTASAIAMTGAIAFALLLA</sequence>
<accession>A0AAE8MNJ3</accession>
<feature type="signal peptide" evidence="1">
    <location>
        <begin position="1"/>
        <end position="20"/>
    </location>
</feature>
<dbReference type="Gene3D" id="2.60.40.420">
    <property type="entry name" value="Cupredoxins - blue copper proteins"/>
    <property type="match status" value="1"/>
</dbReference>
<dbReference type="PANTHER" id="PTHR34883:SF15">
    <property type="entry name" value="EXTRACELLULAR SERINE-RICH PROTEIN"/>
    <property type="match status" value="1"/>
</dbReference>
<dbReference type="AlphaFoldDB" id="A0AAE8MNJ3"/>
<dbReference type="SUPFAM" id="SSF49503">
    <property type="entry name" value="Cupredoxins"/>
    <property type="match status" value="1"/>
</dbReference>
<evidence type="ECO:0000256" key="1">
    <source>
        <dbReference type="SAM" id="SignalP"/>
    </source>
</evidence>
<reference evidence="2" key="1">
    <citation type="submission" date="2018-03" db="EMBL/GenBank/DDBJ databases">
        <authorList>
            <person name="Guldener U."/>
        </authorList>
    </citation>
    <scope>NUCLEOTIDE SEQUENCE</scope>
</reference>
<feature type="chain" id="PRO_5042067115" description="Extracellular serine-rich protein" evidence="1">
    <location>
        <begin position="21"/>
        <end position="213"/>
    </location>
</feature>
<dbReference type="EMBL" id="ONZQ02000001">
    <property type="protein sequence ID" value="SPN96493.1"/>
    <property type="molecule type" value="Genomic_DNA"/>
</dbReference>
<dbReference type="Proteomes" id="UP001187682">
    <property type="component" value="Unassembled WGS sequence"/>
</dbReference>
<dbReference type="InterPro" id="IPR008972">
    <property type="entry name" value="Cupredoxin"/>
</dbReference>
<keyword evidence="3" id="KW-1185">Reference proteome</keyword>
<proteinExistence type="predicted"/>
<name>A0AAE8MNJ3_9PEZI</name>